<dbReference type="Proteomes" id="UP000018201">
    <property type="component" value="Unassembled WGS sequence"/>
</dbReference>
<name>U6G6M7_9EIME</name>
<feature type="region of interest" description="Disordered" evidence="1">
    <location>
        <begin position="20"/>
        <end position="44"/>
    </location>
</feature>
<dbReference type="OrthoDB" id="10475229at2759"/>
<feature type="compositionally biased region" description="Low complexity" evidence="1">
    <location>
        <begin position="20"/>
        <end position="29"/>
    </location>
</feature>
<proteinExistence type="predicted"/>
<reference evidence="2" key="1">
    <citation type="submission" date="2013-10" db="EMBL/GenBank/DDBJ databases">
        <title>Genomic analysis of the causative agents of coccidiosis in chickens.</title>
        <authorList>
            <person name="Reid A.J."/>
            <person name="Blake D."/>
            <person name="Billington K."/>
            <person name="Browne H."/>
            <person name="Dunn M."/>
            <person name="Hung S."/>
            <person name="Kawahara F."/>
            <person name="Miranda-Saavedra D."/>
            <person name="Mourier T."/>
            <person name="Nagra H."/>
            <person name="Otto T.D."/>
            <person name="Rawlings N."/>
            <person name="Sanchez A."/>
            <person name="Sanders M."/>
            <person name="Subramaniam C."/>
            <person name="Tay Y."/>
            <person name="Dear P."/>
            <person name="Doerig C."/>
            <person name="Gruber A."/>
            <person name="Parkinson J."/>
            <person name="Shirley M."/>
            <person name="Wan K.L."/>
            <person name="Berriman M."/>
            <person name="Tomley F."/>
            <person name="Pain A."/>
        </authorList>
    </citation>
    <scope>NUCLEOTIDE SEQUENCE [LARGE SCALE GENOMIC DNA]</scope>
    <source>
        <strain evidence="2">Houghton</strain>
    </source>
</reference>
<keyword evidence="3" id="KW-1185">Reference proteome</keyword>
<dbReference type="VEuPathDB" id="ToxoDB:EPH_0004340"/>
<protein>
    <submittedName>
        <fullName evidence="2">Uncharacterized protein</fullName>
    </submittedName>
</protein>
<reference evidence="2" key="2">
    <citation type="submission" date="2013-10" db="EMBL/GenBank/DDBJ databases">
        <authorList>
            <person name="Aslett M."/>
        </authorList>
    </citation>
    <scope>NUCLEOTIDE SEQUENCE [LARGE SCALE GENOMIC DNA]</scope>
    <source>
        <strain evidence="2">Houghton</strain>
    </source>
</reference>
<evidence type="ECO:0000313" key="3">
    <source>
        <dbReference type="Proteomes" id="UP000018201"/>
    </source>
</evidence>
<dbReference type="EMBL" id="HG690738">
    <property type="protein sequence ID" value="CDI75132.1"/>
    <property type="molecule type" value="Genomic_DNA"/>
</dbReference>
<evidence type="ECO:0000313" key="2">
    <source>
        <dbReference type="EMBL" id="CDI75132.1"/>
    </source>
</evidence>
<sequence>MERCATTLEAAVQLIAGAAAPPSNSSINSRQEASAAVGEKQRATVGDPETLVSVHLERQLLSLSGEAASSAAAAAAALQQPVCAPPEVRRCLALLHISLSGDSLDKEDWKQGLARLFEDAVNTARNCFLALRCISSGAPLAYPGGPSQANCTLEGPSSESSLGVPTPASVAAWSSHLSPEGRETLAVRLNGISQLWGEWQQ</sequence>
<evidence type="ECO:0000256" key="1">
    <source>
        <dbReference type="SAM" id="MobiDB-lite"/>
    </source>
</evidence>
<accession>U6G6M7</accession>
<dbReference type="AlphaFoldDB" id="U6G6M7"/>
<gene>
    <name evidence="2" type="ORF">EPH_0004340</name>
</gene>
<organism evidence="2 3">
    <name type="scientific">Eimeria praecox</name>
    <dbReference type="NCBI Taxonomy" id="51316"/>
    <lineage>
        <taxon>Eukaryota</taxon>
        <taxon>Sar</taxon>
        <taxon>Alveolata</taxon>
        <taxon>Apicomplexa</taxon>
        <taxon>Conoidasida</taxon>
        <taxon>Coccidia</taxon>
        <taxon>Eucoccidiorida</taxon>
        <taxon>Eimeriorina</taxon>
        <taxon>Eimeriidae</taxon>
        <taxon>Eimeria</taxon>
    </lineage>
</organism>